<dbReference type="RefSeq" id="YP_009000962.1">
    <property type="nucleotide sequence ID" value="NC_023423.1"/>
</dbReference>
<dbReference type="OrthoDB" id="3419at10239"/>
<gene>
    <name evidence="3" type="ORF">pv_60</name>
</gene>
<dbReference type="InterPro" id="IPR043875">
    <property type="entry name" value="DUF5857"/>
</dbReference>
<dbReference type="KEGG" id="vg:18266088"/>
<organism evidence="3 4">
    <name type="scientific">Pithovirus sibericum</name>
    <dbReference type="NCBI Taxonomy" id="1450746"/>
    <lineage>
        <taxon>Viruses</taxon>
        <taxon>Pithoviruses</taxon>
        <taxon>Orthopithovirinae</taxon>
        <taxon>Alphapithovirus</taxon>
        <taxon>Alphapithovirus sibericum</taxon>
    </lineage>
</organism>
<feature type="transmembrane region" description="Helical" evidence="1">
    <location>
        <begin position="264"/>
        <end position="285"/>
    </location>
</feature>
<evidence type="ECO:0000313" key="4">
    <source>
        <dbReference type="Proteomes" id="UP000202176"/>
    </source>
</evidence>
<proteinExistence type="predicted"/>
<evidence type="ECO:0000313" key="3">
    <source>
        <dbReference type="EMBL" id="AHH01627.1"/>
    </source>
</evidence>
<keyword evidence="1" id="KW-0472">Membrane</keyword>
<dbReference type="GeneID" id="18266088"/>
<evidence type="ECO:0000259" key="2">
    <source>
        <dbReference type="Pfam" id="PF19175"/>
    </source>
</evidence>
<dbReference type="Pfam" id="PF19175">
    <property type="entry name" value="DUF5857"/>
    <property type="match status" value="1"/>
</dbReference>
<name>W5S5T8_9VIRU</name>
<accession>W5S5T8</accession>
<feature type="domain" description="DUF5857" evidence="2">
    <location>
        <begin position="84"/>
        <end position="249"/>
    </location>
</feature>
<sequence>MASLEALCSFSQGVTEKQWMDAWRQGLCTNLYYSQIYSSPSARINPAGLDNVRRSMYATFLKYVQNYQITEPGREGYSPFQETLLSSCSQLPGSCDLALTEICGLYSNRSEIESSPSRTAFCGCFAPEIEGPLRSYLLTPSGTYNRPCDPLCSRAGTVQRIRPDGEVDICQGDVCVISGANLQIEDSSVPFVNFTQVCRCQPGTCRCIFNAEDTNSLISRLGLGASFRQVCGPESLCLQTDANGNNTVVECNTQPLNFPVPVRFYVAVAIIVIGLILFACIYAFLV</sequence>
<protein>
    <recommendedName>
        <fullName evidence="2">DUF5857 domain-containing protein</fullName>
    </recommendedName>
</protein>
<keyword evidence="1" id="KW-1133">Transmembrane helix</keyword>
<reference evidence="3 4" key="1">
    <citation type="journal article" date="2014" name="Proc. Natl. Acad. Sci. U.S.A.">
        <title>Thirty-thousand-year-old distant relative of giant icosahedral DNA viruses with a pandoravirus morphology.</title>
        <authorList>
            <person name="Legendre M."/>
            <person name="Bartoli J."/>
            <person name="Shmakova L."/>
            <person name="Jeudy S."/>
            <person name="Labadie K."/>
            <person name="Adrait A."/>
            <person name="Lescot M."/>
            <person name="Poirot O."/>
            <person name="Bertaux L."/>
            <person name="Bruley C."/>
            <person name="Coute Y."/>
            <person name="Rivkina E."/>
            <person name="Abergel C."/>
            <person name="Claverie J.M."/>
        </authorList>
    </citation>
    <scope>NUCLEOTIDE SEQUENCE [LARGE SCALE GENOMIC DNA]</scope>
    <source>
        <strain evidence="3">P1084-T</strain>
    </source>
</reference>
<dbReference type="Proteomes" id="UP000202176">
    <property type="component" value="Segment"/>
</dbReference>
<dbReference type="EMBL" id="KF740664">
    <property type="protein sequence ID" value="AHH01627.1"/>
    <property type="molecule type" value="Genomic_DNA"/>
</dbReference>
<keyword evidence="1" id="KW-0812">Transmembrane</keyword>
<keyword evidence="4" id="KW-1185">Reference proteome</keyword>
<evidence type="ECO:0000256" key="1">
    <source>
        <dbReference type="SAM" id="Phobius"/>
    </source>
</evidence>